<reference evidence="5" key="1">
    <citation type="journal article" date="2019" name="Int. J. Syst. Evol. Microbiol.">
        <title>The Global Catalogue of Microorganisms (GCM) 10K type strain sequencing project: providing services to taxonomists for standard genome sequencing and annotation.</title>
        <authorList>
            <consortium name="The Broad Institute Genomics Platform"/>
            <consortium name="The Broad Institute Genome Sequencing Center for Infectious Disease"/>
            <person name="Wu L."/>
            <person name="Ma J."/>
        </authorList>
    </citation>
    <scope>NUCLEOTIDE SEQUENCE [LARGE SCALE GENOMIC DNA]</scope>
    <source>
        <strain evidence="5">JCM 17919</strain>
    </source>
</reference>
<dbReference type="PANTHER" id="PTHR47197">
    <property type="entry name" value="PROTEIN NIRF"/>
    <property type="match status" value="1"/>
</dbReference>
<feature type="signal peptide" evidence="2">
    <location>
        <begin position="1"/>
        <end position="26"/>
    </location>
</feature>
<dbReference type="InterPro" id="IPR051200">
    <property type="entry name" value="Host-pathogen_enzymatic-act"/>
</dbReference>
<evidence type="ECO:0000259" key="3">
    <source>
        <dbReference type="Pfam" id="PF21783"/>
    </source>
</evidence>
<dbReference type="SUPFAM" id="SSF50974">
    <property type="entry name" value="Nitrous oxide reductase, N-terminal domain"/>
    <property type="match status" value="1"/>
</dbReference>
<dbReference type="RefSeq" id="WP_345256892.1">
    <property type="nucleotide sequence ID" value="NZ_BAABGY010000009.1"/>
</dbReference>
<dbReference type="Proteomes" id="UP001501725">
    <property type="component" value="Unassembled WGS sequence"/>
</dbReference>
<dbReference type="InterPro" id="IPR015943">
    <property type="entry name" value="WD40/YVTN_repeat-like_dom_sf"/>
</dbReference>
<evidence type="ECO:0000256" key="2">
    <source>
        <dbReference type="SAM" id="SignalP"/>
    </source>
</evidence>
<gene>
    <name evidence="4" type="ORF">GCM10023184_33130</name>
</gene>
<evidence type="ECO:0000313" key="4">
    <source>
        <dbReference type="EMBL" id="GAA4337340.1"/>
    </source>
</evidence>
<dbReference type="NCBIfam" id="TIGR02276">
    <property type="entry name" value="beta_rpt_yvtn"/>
    <property type="match status" value="4"/>
</dbReference>
<feature type="domain" description="YNCE-like beta-propeller" evidence="3">
    <location>
        <begin position="103"/>
        <end position="201"/>
    </location>
</feature>
<dbReference type="InterPro" id="IPR011964">
    <property type="entry name" value="YVTN_b-propeller_repeat"/>
</dbReference>
<dbReference type="InterPro" id="IPR011045">
    <property type="entry name" value="N2O_reductase_N"/>
</dbReference>
<protein>
    <recommendedName>
        <fullName evidence="3">YNCE-like beta-propeller domain-containing protein</fullName>
    </recommendedName>
</protein>
<dbReference type="Pfam" id="PF21783">
    <property type="entry name" value="YNCE"/>
    <property type="match status" value="1"/>
</dbReference>
<keyword evidence="1 2" id="KW-0732">Signal</keyword>
<evidence type="ECO:0000313" key="5">
    <source>
        <dbReference type="Proteomes" id="UP001501725"/>
    </source>
</evidence>
<name>A0ABP8HDA6_9BACT</name>
<sequence length="666" mass="68247">MTPFYTFRRSTLLLLAGTALASSAIAQGCPATVAQPPSQAVCAGATATGYQFAGTGTGFTWTNSTPAIGLPASGSGNVAPFATVNTTNSPLTATLTVTPQSGAYAPNPYAYVPNKGNDNVSVYNTATNTVVTSIAVGDEPLSVQAAPDGMRVYIANSASDNVSVISTYSNTVIATVDAVDAPYGMALTPNGQVLYVANRDDHSISVINTITLQPVDTIYVGQEPVGLAVSPDGSRLYVCNSGSNSVSVINTADGSVLTTVANIGGAPEVLAVSPNGQRVYVSNLATDELTVIDATTNSVLTRIGVGMMPFGIAISADGARVYVTNFNSANIAVVNSGNNTVDRFIALPGNSSPAGISISPDGSRLFVTLENSGSLATVLTANDQVAANVTVGAMPVSLGTFVFTPLQPCNGTPRTFTITVNPTPRMAAPGNSSVCPDDAVAVAFNGTLPGSTFAWTNSETGTGLAASGTGDIVFTAVNSGSADLVSTISVTPQANGCNGPAQSFTIRVNDRPAAPTLTRQGATLVSSATTGNTWFVDNTQIPFIGTQTFTPTSSGVYSVRVNSNPCPSLFSNAINFVVTGINDPVLERNLSLGPIPAGDLLYLRTGGLTGPFDLRVLNTAGAELRPRQRITDNTAIGLAGLPAGTYIVEIQQVRTRARFVKTVVKR</sequence>
<keyword evidence="5" id="KW-1185">Reference proteome</keyword>
<dbReference type="InterPro" id="IPR048433">
    <property type="entry name" value="YNCE-like_beta-prop"/>
</dbReference>
<dbReference type="EMBL" id="BAABGY010000009">
    <property type="protein sequence ID" value="GAA4337340.1"/>
    <property type="molecule type" value="Genomic_DNA"/>
</dbReference>
<feature type="chain" id="PRO_5047241004" description="YNCE-like beta-propeller domain-containing protein" evidence="2">
    <location>
        <begin position="27"/>
        <end position="666"/>
    </location>
</feature>
<proteinExistence type="predicted"/>
<accession>A0ABP8HDA6</accession>
<evidence type="ECO:0000256" key="1">
    <source>
        <dbReference type="ARBA" id="ARBA00022729"/>
    </source>
</evidence>
<dbReference type="Gene3D" id="2.130.10.10">
    <property type="entry name" value="YVTN repeat-like/Quinoprotein amine dehydrogenase"/>
    <property type="match status" value="2"/>
</dbReference>
<organism evidence="4 5">
    <name type="scientific">Flaviaesturariibacter amylovorans</name>
    <dbReference type="NCBI Taxonomy" id="1084520"/>
    <lineage>
        <taxon>Bacteria</taxon>
        <taxon>Pseudomonadati</taxon>
        <taxon>Bacteroidota</taxon>
        <taxon>Chitinophagia</taxon>
        <taxon>Chitinophagales</taxon>
        <taxon>Chitinophagaceae</taxon>
        <taxon>Flaviaestuariibacter</taxon>
    </lineage>
</organism>
<comment type="caution">
    <text evidence="4">The sequence shown here is derived from an EMBL/GenBank/DDBJ whole genome shotgun (WGS) entry which is preliminary data.</text>
</comment>
<dbReference type="PANTHER" id="PTHR47197:SF3">
    <property type="entry name" value="DIHYDRO-HEME D1 DEHYDROGENASE"/>
    <property type="match status" value="1"/>
</dbReference>